<evidence type="ECO:0000256" key="3">
    <source>
        <dbReference type="ARBA" id="ARBA00022801"/>
    </source>
</evidence>
<protein>
    <submittedName>
        <fullName evidence="5">HAD family hydrolase</fullName>
    </submittedName>
</protein>
<comment type="caution">
    <text evidence="5">The sequence shown here is derived from an EMBL/GenBank/DDBJ whole genome shotgun (WGS) entry which is preliminary data.</text>
</comment>
<dbReference type="GO" id="GO:0016787">
    <property type="term" value="F:hydrolase activity"/>
    <property type="evidence" value="ECO:0007669"/>
    <property type="project" value="UniProtKB-KW"/>
</dbReference>
<evidence type="ECO:0000256" key="2">
    <source>
        <dbReference type="ARBA" id="ARBA00022723"/>
    </source>
</evidence>
<dbReference type="InterPro" id="IPR008380">
    <property type="entry name" value="HAD-SF_hydro_IG_5-nucl"/>
</dbReference>
<dbReference type="InterPro" id="IPR016695">
    <property type="entry name" value="Pur_nucleotidase"/>
</dbReference>
<dbReference type="NCBIfam" id="TIGR02244">
    <property type="entry name" value="HAD-IG-Ncltidse"/>
    <property type="match status" value="1"/>
</dbReference>
<dbReference type="PANTHER" id="PTHR12103:SF15">
    <property type="entry name" value="CYTOSOLIC PURINE 5'-NUCLEOTIDASE"/>
    <property type="match status" value="1"/>
</dbReference>
<reference evidence="5 6" key="1">
    <citation type="submission" date="2019-01" db="EMBL/GenBank/DDBJ databases">
        <title>Lujinxingia litoralis gen. nov., sp. nov. and Lujinxingia sediminis gen. nov., sp. nov., new members in the order Bradymonadales, isolated from coastal sediment.</title>
        <authorList>
            <person name="Li C.-M."/>
        </authorList>
    </citation>
    <scope>NUCLEOTIDE SEQUENCE [LARGE SCALE GENOMIC DNA]</scope>
    <source>
        <strain evidence="5 6">SEH01</strain>
    </source>
</reference>
<comment type="similarity">
    <text evidence="1">Belongs to the 5'(3')-deoxyribonucleotidase family.</text>
</comment>
<keyword evidence="4" id="KW-0460">Magnesium</keyword>
<evidence type="ECO:0000256" key="1">
    <source>
        <dbReference type="ARBA" id="ARBA00009589"/>
    </source>
</evidence>
<evidence type="ECO:0000256" key="4">
    <source>
        <dbReference type="ARBA" id="ARBA00022842"/>
    </source>
</evidence>
<keyword evidence="6" id="KW-1185">Reference proteome</keyword>
<dbReference type="EMBL" id="SADD01000001">
    <property type="protein sequence ID" value="RVU48191.1"/>
    <property type="molecule type" value="Genomic_DNA"/>
</dbReference>
<sequence>MPPRTAGRRGPHDNDICFETTLVNPPDSERPLSLLQTLRKGHSPSLAPVHQVFCNRDLNLAEVEAVGFDMDYTLAHYHQDAIERLSVEKTLERLVIERGYPREILELKVPTDFAIRGLVIDTVRGNIFKLDSHRFVGRVYHGFKELNGDDIIEYHTQAMSMTTSRYALVDTLFALPEAALYATLVDYLERTRPEQRHDWRRLYDDIRYSIDLAHRDDSIKDDIIANMDQYLTRNLDLAHTLQRLRSAGKKLFVLTNSYARFTEHVMSYLLDDLLPQLPRWQDYFDIVITGASKPGFFTDRQPFLRVDASEEVSGEEFGQFEAGQMYQGGNLIDFHRMTGFRPDRVLYVGDHIYGDIVRSKKSTAWRTAMVVQEIEGELLRTDELRGERARLDAIEHELVRINEEIAFELGLARRLQELDAPEGDVEVKAAFDEITRIQSQLRARRQSVLQELWQVERQLESEFNRYWGLLFKMGNENTILGEQIEVYACIYTSRVENLVHYSPMHYFRAPRQPMPHERS</sequence>
<evidence type="ECO:0000313" key="5">
    <source>
        <dbReference type="EMBL" id="RVU48191.1"/>
    </source>
</evidence>
<dbReference type="InterPro" id="IPR036412">
    <property type="entry name" value="HAD-like_sf"/>
</dbReference>
<dbReference type="SUPFAM" id="SSF56784">
    <property type="entry name" value="HAD-like"/>
    <property type="match status" value="1"/>
</dbReference>
<organism evidence="5 6">
    <name type="scientific">Lujinxingia sediminis</name>
    <dbReference type="NCBI Taxonomy" id="2480984"/>
    <lineage>
        <taxon>Bacteria</taxon>
        <taxon>Deltaproteobacteria</taxon>
        <taxon>Bradymonadales</taxon>
        <taxon>Lujinxingiaceae</taxon>
        <taxon>Lujinxingia</taxon>
    </lineage>
</organism>
<accession>A0ABY0CWE9</accession>
<dbReference type="Gene3D" id="3.40.50.1000">
    <property type="entry name" value="HAD superfamily/HAD-like"/>
    <property type="match status" value="2"/>
</dbReference>
<proteinExistence type="inferred from homology"/>
<name>A0ABY0CWE9_9DELT</name>
<dbReference type="Pfam" id="PF05761">
    <property type="entry name" value="5_nucleotid"/>
    <property type="match status" value="1"/>
</dbReference>
<dbReference type="PANTHER" id="PTHR12103">
    <property type="entry name" value="5'-NUCLEOTIDASE DOMAIN-CONTAINING"/>
    <property type="match status" value="1"/>
</dbReference>
<dbReference type="Proteomes" id="UP000282926">
    <property type="component" value="Unassembled WGS sequence"/>
</dbReference>
<dbReference type="PIRSF" id="PIRSF017434">
    <property type="entry name" value="Purine_5'-nucleotidase"/>
    <property type="match status" value="1"/>
</dbReference>
<keyword evidence="2" id="KW-0479">Metal-binding</keyword>
<gene>
    <name evidence="5" type="ORF">EA187_01775</name>
</gene>
<dbReference type="InterPro" id="IPR023214">
    <property type="entry name" value="HAD_sf"/>
</dbReference>
<evidence type="ECO:0000313" key="6">
    <source>
        <dbReference type="Proteomes" id="UP000282926"/>
    </source>
</evidence>
<keyword evidence="3 5" id="KW-0378">Hydrolase</keyword>